<dbReference type="Proteomes" id="UP001597049">
    <property type="component" value="Unassembled WGS sequence"/>
</dbReference>
<proteinExistence type="predicted"/>
<gene>
    <name evidence="1" type="ORF">ACFQ0R_01665</name>
</gene>
<comment type="caution">
    <text evidence="1">The sequence shown here is derived from an EMBL/GenBank/DDBJ whole genome shotgun (WGS) entry which is preliminary data.</text>
</comment>
<dbReference type="RefSeq" id="WP_379656634.1">
    <property type="nucleotide sequence ID" value="NZ_JBHTIV010000003.1"/>
</dbReference>
<organism evidence="1 2">
    <name type="scientific">Psychroflexus salinarum</name>
    <dbReference type="NCBI Taxonomy" id="546024"/>
    <lineage>
        <taxon>Bacteria</taxon>
        <taxon>Pseudomonadati</taxon>
        <taxon>Bacteroidota</taxon>
        <taxon>Flavobacteriia</taxon>
        <taxon>Flavobacteriales</taxon>
        <taxon>Flavobacteriaceae</taxon>
        <taxon>Psychroflexus</taxon>
    </lineage>
</organism>
<dbReference type="SUPFAM" id="SSF56219">
    <property type="entry name" value="DNase I-like"/>
    <property type="match status" value="1"/>
</dbReference>
<dbReference type="EMBL" id="JBHTIV010000003">
    <property type="protein sequence ID" value="MFD0931297.1"/>
    <property type="molecule type" value="Genomic_DNA"/>
</dbReference>
<sequence length="241" mass="28717">MKLITWNCNMAFRKKLEIILEEKPDILVIPESESPDKFILKKEIPKPEDSFWFGDNPNKGIGVYTYNDFKIKVLEDHNLEFRFIIPLLISNQEIEFILLATWCQKPKKSDNYGTHTWNSINYYTKLLDNEKVIIAGDFNSSSIWDKPNREANHTNIVNRFKERGIKSTYHIYHEEEQGKEKHATLNLHRKIDRPYHIDFCFASDYFIKRLERVKVGEYEKWTNYSDHKPLIVNFKIGDNLI</sequence>
<dbReference type="Gene3D" id="3.60.10.10">
    <property type="entry name" value="Endonuclease/exonuclease/phosphatase"/>
    <property type="match status" value="1"/>
</dbReference>
<evidence type="ECO:0000313" key="2">
    <source>
        <dbReference type="Proteomes" id="UP001597049"/>
    </source>
</evidence>
<evidence type="ECO:0000313" key="1">
    <source>
        <dbReference type="EMBL" id="MFD0931297.1"/>
    </source>
</evidence>
<name>A0ABW3GML9_9FLAO</name>
<protein>
    <submittedName>
        <fullName evidence="1">Endonuclease/exonuclease/phosphatase family protein</fullName>
    </submittedName>
</protein>
<reference evidence="2" key="1">
    <citation type="journal article" date="2019" name="Int. J. Syst. Evol. Microbiol.">
        <title>The Global Catalogue of Microorganisms (GCM) 10K type strain sequencing project: providing services to taxonomists for standard genome sequencing and annotation.</title>
        <authorList>
            <consortium name="The Broad Institute Genomics Platform"/>
            <consortium name="The Broad Institute Genome Sequencing Center for Infectious Disease"/>
            <person name="Wu L."/>
            <person name="Ma J."/>
        </authorList>
    </citation>
    <scope>NUCLEOTIDE SEQUENCE [LARGE SCALE GENOMIC DNA]</scope>
    <source>
        <strain evidence="2">CCUG 56752</strain>
    </source>
</reference>
<keyword evidence="1" id="KW-0378">Hydrolase</keyword>
<keyword evidence="2" id="KW-1185">Reference proteome</keyword>
<accession>A0ABW3GML9</accession>
<dbReference type="InterPro" id="IPR036691">
    <property type="entry name" value="Endo/exonu/phosph_ase_sf"/>
</dbReference>
<keyword evidence="1" id="KW-0540">Nuclease</keyword>
<dbReference type="GO" id="GO:0004519">
    <property type="term" value="F:endonuclease activity"/>
    <property type="evidence" value="ECO:0007669"/>
    <property type="project" value="UniProtKB-KW"/>
</dbReference>
<keyword evidence="1" id="KW-0255">Endonuclease</keyword>